<dbReference type="Pfam" id="PF03401">
    <property type="entry name" value="TctC"/>
    <property type="match status" value="1"/>
</dbReference>
<sequence>MDSNQISRRGALAWGGGAFVAGMTAMAPSAWAQSAYPSKPITIIVGYPPGGQTDFGGRMITAGLQSALGQSVVIDNRAGVGGNIGADYVMKAPPDGYRLLAGNGAMCINPHTYRNTAMVDPLKFTPIGLMLESALVLVVPANMPVHTFGEYVSWIKAQEKTRGGVDYASSAAGSLTHVTMELMRDRIGKPTMTHVAYKGSGPAIIDVIAGRVSGLFDAASVVSPFVKSGQLRPLMVTSAKRVPSLPDVPTATELGLKDFEILAFIGLYGPPGLPAPIVERLNTALNASLKDPALVRTIADRGENPGGGTPEHLKKMTTDDFNRWRDIVKENDIRAE</sequence>
<evidence type="ECO:0000313" key="3">
    <source>
        <dbReference type="Proteomes" id="UP000464787"/>
    </source>
</evidence>
<organism evidence="2 3">
    <name type="scientific">Xylophilus rhododendri</name>
    <dbReference type="NCBI Taxonomy" id="2697032"/>
    <lineage>
        <taxon>Bacteria</taxon>
        <taxon>Pseudomonadati</taxon>
        <taxon>Pseudomonadota</taxon>
        <taxon>Betaproteobacteria</taxon>
        <taxon>Burkholderiales</taxon>
        <taxon>Xylophilus</taxon>
    </lineage>
</organism>
<dbReference type="PANTHER" id="PTHR42928">
    <property type="entry name" value="TRICARBOXYLATE-BINDING PROTEIN"/>
    <property type="match status" value="1"/>
</dbReference>
<dbReference type="InterPro" id="IPR005064">
    <property type="entry name" value="BUG"/>
</dbReference>
<dbReference type="Gene3D" id="3.40.190.10">
    <property type="entry name" value="Periplasmic binding protein-like II"/>
    <property type="match status" value="1"/>
</dbReference>
<dbReference type="Gene3D" id="3.40.190.150">
    <property type="entry name" value="Bordetella uptake gene, domain 1"/>
    <property type="match status" value="1"/>
</dbReference>
<comment type="similarity">
    <text evidence="1">Belongs to the UPF0065 (bug) family.</text>
</comment>
<reference evidence="2 3" key="1">
    <citation type="submission" date="2020-01" db="EMBL/GenBank/DDBJ databases">
        <title>Genome sequencing of strain KACC 21265.</title>
        <authorList>
            <person name="Heo J."/>
            <person name="Kim S.-J."/>
            <person name="Kim J.-S."/>
            <person name="Hong S.-B."/>
            <person name="Kwon S.-W."/>
        </authorList>
    </citation>
    <scope>NUCLEOTIDE SEQUENCE [LARGE SCALE GENOMIC DNA]</scope>
    <source>
        <strain evidence="2 3">KACC 21265</strain>
    </source>
</reference>
<proteinExistence type="inferred from homology"/>
<dbReference type="RefSeq" id="WP_160551312.1">
    <property type="nucleotide sequence ID" value="NZ_CP047650.1"/>
</dbReference>
<dbReference type="InterPro" id="IPR006311">
    <property type="entry name" value="TAT_signal"/>
</dbReference>
<dbReference type="AlphaFoldDB" id="A0A857J4L8"/>
<dbReference type="PIRSF" id="PIRSF017082">
    <property type="entry name" value="YflP"/>
    <property type="match status" value="1"/>
</dbReference>
<protein>
    <submittedName>
        <fullName evidence="2">Tripartite tricarboxylate transporter substrate binding protein</fullName>
    </submittedName>
</protein>
<dbReference type="Proteomes" id="UP000464787">
    <property type="component" value="Chromosome"/>
</dbReference>
<name>A0A857J4L8_9BURK</name>
<dbReference type="PROSITE" id="PS51318">
    <property type="entry name" value="TAT"/>
    <property type="match status" value="1"/>
</dbReference>
<keyword evidence="3" id="KW-1185">Reference proteome</keyword>
<dbReference type="CDD" id="cd07012">
    <property type="entry name" value="PBP2_Bug_TTT"/>
    <property type="match status" value="1"/>
</dbReference>
<dbReference type="EMBL" id="CP047650">
    <property type="protein sequence ID" value="QHI97795.1"/>
    <property type="molecule type" value="Genomic_DNA"/>
</dbReference>
<dbReference type="InterPro" id="IPR042100">
    <property type="entry name" value="Bug_dom1"/>
</dbReference>
<gene>
    <name evidence="2" type="ORF">GT347_07190</name>
</gene>
<dbReference type="KEGG" id="xyk:GT347_07190"/>
<dbReference type="PANTHER" id="PTHR42928:SF5">
    <property type="entry name" value="BLR1237 PROTEIN"/>
    <property type="match status" value="1"/>
</dbReference>
<dbReference type="SUPFAM" id="SSF53850">
    <property type="entry name" value="Periplasmic binding protein-like II"/>
    <property type="match status" value="1"/>
</dbReference>
<evidence type="ECO:0000256" key="1">
    <source>
        <dbReference type="ARBA" id="ARBA00006987"/>
    </source>
</evidence>
<accession>A0A857J4L8</accession>
<evidence type="ECO:0000313" key="2">
    <source>
        <dbReference type="EMBL" id="QHI97795.1"/>
    </source>
</evidence>